<evidence type="ECO:0000313" key="2">
    <source>
        <dbReference type="Proteomes" id="UP001497382"/>
    </source>
</evidence>
<sequence>MMAAEEFIEQFHLLMDRSKSTAEYAHLRSTISSEKKANKFVELFAEKTSTNWTPQKQYSLKYIFYCTWFCNPFWRKQVLPEGDNYNPFFRKRDGSEGGDCSAKINIYIRKPDASSAVYDEYLYYDPPLPCVIEIAGQHNHSLNCSEEKGINDKLRKLVPDDLVKREFFKYFQMGISVSDAKKKYTMHYRQKKPPKTLTVLIPTIRQAEILYKEWQEVKGNKQWQNVKDSLDTKLKEGNHRKINQKAITFKEFLEAIPKREIMHSVKHLESETDKTVKSDENAQNKDIKFPLVFVSVGFAASMSNSTAILLYKLKHDISSELVSDLVRPQIYSVYIESENSSESVLNEILGIPTSVDESRVSVDGASKYVEDIPIKLEPLNDSYEDIPIQDFNGRMEDTSILSTPTQTFYSGDTRSEKIDIKPNIFNRDTTRTEETDIKPNIWKAGNSFLPLVFTLKGSIYETSNGRCLVYDLKQGSTGVQSTDAVIPQISSVQINSLNEAVFQFKDASMLTVEEPLRVKIQTFSVFRLNFWK</sequence>
<evidence type="ECO:0000313" key="1">
    <source>
        <dbReference type="EMBL" id="CAL1263397.1"/>
    </source>
</evidence>
<name>A0AAV1YWH0_9ARAC</name>
<proteinExistence type="predicted"/>
<keyword evidence="2" id="KW-1185">Reference proteome</keyword>
<comment type="caution">
    <text evidence="1">The sequence shown here is derived from an EMBL/GenBank/DDBJ whole genome shotgun (WGS) entry which is preliminary data.</text>
</comment>
<dbReference type="Proteomes" id="UP001497382">
    <property type="component" value="Unassembled WGS sequence"/>
</dbReference>
<dbReference type="EMBL" id="CAXIEN010000008">
    <property type="protein sequence ID" value="CAL1263397.1"/>
    <property type="molecule type" value="Genomic_DNA"/>
</dbReference>
<gene>
    <name evidence="1" type="ORF">LARSCL_LOCUS1476</name>
</gene>
<reference evidence="1 2" key="1">
    <citation type="submission" date="2024-04" db="EMBL/GenBank/DDBJ databases">
        <authorList>
            <person name="Rising A."/>
            <person name="Reimegard J."/>
            <person name="Sonavane S."/>
            <person name="Akerstrom W."/>
            <person name="Nylinder S."/>
            <person name="Hedman E."/>
            <person name="Kallberg Y."/>
        </authorList>
    </citation>
    <scope>NUCLEOTIDE SEQUENCE [LARGE SCALE GENOMIC DNA]</scope>
</reference>
<protein>
    <submittedName>
        <fullName evidence="1">Uncharacterized protein</fullName>
    </submittedName>
</protein>
<organism evidence="1 2">
    <name type="scientific">Larinioides sclopetarius</name>
    <dbReference type="NCBI Taxonomy" id="280406"/>
    <lineage>
        <taxon>Eukaryota</taxon>
        <taxon>Metazoa</taxon>
        <taxon>Ecdysozoa</taxon>
        <taxon>Arthropoda</taxon>
        <taxon>Chelicerata</taxon>
        <taxon>Arachnida</taxon>
        <taxon>Araneae</taxon>
        <taxon>Araneomorphae</taxon>
        <taxon>Entelegynae</taxon>
        <taxon>Araneoidea</taxon>
        <taxon>Araneidae</taxon>
        <taxon>Larinioides</taxon>
    </lineage>
</organism>
<dbReference type="AlphaFoldDB" id="A0AAV1YWH0"/>
<accession>A0AAV1YWH0</accession>